<reference evidence="1 2" key="1">
    <citation type="submission" date="2013-11" db="EMBL/GenBank/DDBJ databases">
        <title>The Genome Sequence of Phytophthora parasitica P10297.</title>
        <authorList>
            <consortium name="The Broad Institute Genomics Platform"/>
            <person name="Russ C."/>
            <person name="Tyler B."/>
            <person name="Panabieres F."/>
            <person name="Shan W."/>
            <person name="Tripathy S."/>
            <person name="Grunwald N."/>
            <person name="Machado M."/>
            <person name="Johnson C.S."/>
            <person name="Walker B."/>
            <person name="Young S.K."/>
            <person name="Zeng Q."/>
            <person name="Gargeya S."/>
            <person name="Fitzgerald M."/>
            <person name="Haas B."/>
            <person name="Abouelleil A."/>
            <person name="Allen A.W."/>
            <person name="Alvarado L."/>
            <person name="Arachchi H.M."/>
            <person name="Berlin A.M."/>
            <person name="Chapman S.B."/>
            <person name="Gainer-Dewar J."/>
            <person name="Goldberg J."/>
            <person name="Griggs A."/>
            <person name="Gujja S."/>
            <person name="Hansen M."/>
            <person name="Howarth C."/>
            <person name="Imamovic A."/>
            <person name="Ireland A."/>
            <person name="Larimer J."/>
            <person name="McCowan C."/>
            <person name="Murphy C."/>
            <person name="Pearson M."/>
            <person name="Poon T.W."/>
            <person name="Priest M."/>
            <person name="Roberts A."/>
            <person name="Saif S."/>
            <person name="Shea T."/>
            <person name="Sisk P."/>
            <person name="Sykes S."/>
            <person name="Wortman J."/>
            <person name="Nusbaum C."/>
            <person name="Birren B."/>
        </authorList>
    </citation>
    <scope>NUCLEOTIDE SEQUENCE [LARGE SCALE GENOMIC DNA]</scope>
    <source>
        <strain evidence="1 2">P10297</strain>
    </source>
</reference>
<name>W2YSW1_PHYNI</name>
<comment type="caution">
    <text evidence="1">The sequence shown here is derived from an EMBL/GenBank/DDBJ whole genome shotgun (WGS) entry which is preliminary data.</text>
</comment>
<dbReference type="AlphaFoldDB" id="W2YSW1"/>
<feature type="non-terminal residue" evidence="1">
    <location>
        <position position="1"/>
    </location>
</feature>
<organism evidence="1 2">
    <name type="scientific">Phytophthora nicotianae P10297</name>
    <dbReference type="NCBI Taxonomy" id="1317064"/>
    <lineage>
        <taxon>Eukaryota</taxon>
        <taxon>Sar</taxon>
        <taxon>Stramenopiles</taxon>
        <taxon>Oomycota</taxon>
        <taxon>Peronosporomycetes</taxon>
        <taxon>Peronosporales</taxon>
        <taxon>Peronosporaceae</taxon>
        <taxon>Phytophthora</taxon>
    </lineage>
</organism>
<evidence type="ECO:0000313" key="1">
    <source>
        <dbReference type="EMBL" id="ETP37254.1"/>
    </source>
</evidence>
<accession>W2YSW1</accession>
<evidence type="ECO:0000313" key="2">
    <source>
        <dbReference type="Proteomes" id="UP000018948"/>
    </source>
</evidence>
<gene>
    <name evidence="1" type="ORF">F442_14934</name>
</gene>
<proteinExistence type="predicted"/>
<dbReference type="EMBL" id="ANIY01003155">
    <property type="protein sequence ID" value="ETP37254.1"/>
    <property type="molecule type" value="Genomic_DNA"/>
</dbReference>
<sequence>TVRVVESARCHVILEIAPQESFVDDLLNFDPTWFSY</sequence>
<dbReference type="Proteomes" id="UP000018948">
    <property type="component" value="Unassembled WGS sequence"/>
</dbReference>
<protein>
    <submittedName>
        <fullName evidence="1">Uncharacterized protein</fullName>
    </submittedName>
</protein>